<gene>
    <name evidence="3" type="ORF">SRB5_36420</name>
</gene>
<dbReference type="Proteomes" id="UP000466345">
    <property type="component" value="Unassembled WGS sequence"/>
</dbReference>
<dbReference type="AlphaFoldDB" id="A0A7K0CL60"/>
<name>A0A7K0CL60_9ACTN</name>
<evidence type="ECO:0000256" key="1">
    <source>
        <dbReference type="SAM" id="MobiDB-lite"/>
    </source>
</evidence>
<evidence type="ECO:0008006" key="5">
    <source>
        <dbReference type="Google" id="ProtNLM"/>
    </source>
</evidence>
<evidence type="ECO:0000313" key="3">
    <source>
        <dbReference type="EMBL" id="MQY13494.1"/>
    </source>
</evidence>
<feature type="chain" id="PRO_5029536023" description="Secreted protein" evidence="2">
    <location>
        <begin position="29"/>
        <end position="143"/>
    </location>
</feature>
<sequence length="143" mass="15176">MSLKRSMTAALSTAAFVATLLTGATAQAADAPPDGRTTASSADTSQRIAAGRTRPGEGWQQYYCCGIYLDVDTSSAHFSGRPVYTSSIGGEGNQWELTGTSAIYSPTATGFRIYLRWSSGAPITPAVAADRRWYVNWIGVDNP</sequence>
<comment type="caution">
    <text evidence="3">The sequence shown here is derived from an EMBL/GenBank/DDBJ whole genome shotgun (WGS) entry which is preliminary data.</text>
</comment>
<keyword evidence="4" id="KW-1185">Reference proteome</keyword>
<dbReference type="RefSeq" id="WP_153453275.1">
    <property type="nucleotide sequence ID" value="NZ_WEGJ01000013.1"/>
</dbReference>
<organism evidence="3 4">
    <name type="scientific">Streptomyces smaragdinus</name>
    <dbReference type="NCBI Taxonomy" id="2585196"/>
    <lineage>
        <taxon>Bacteria</taxon>
        <taxon>Bacillati</taxon>
        <taxon>Actinomycetota</taxon>
        <taxon>Actinomycetes</taxon>
        <taxon>Kitasatosporales</taxon>
        <taxon>Streptomycetaceae</taxon>
        <taxon>Streptomyces</taxon>
    </lineage>
</organism>
<keyword evidence="2" id="KW-0732">Signal</keyword>
<proteinExistence type="predicted"/>
<feature type="signal peptide" evidence="2">
    <location>
        <begin position="1"/>
        <end position="28"/>
    </location>
</feature>
<evidence type="ECO:0000313" key="4">
    <source>
        <dbReference type="Proteomes" id="UP000466345"/>
    </source>
</evidence>
<feature type="region of interest" description="Disordered" evidence="1">
    <location>
        <begin position="27"/>
        <end position="48"/>
    </location>
</feature>
<feature type="compositionally biased region" description="Polar residues" evidence="1">
    <location>
        <begin position="37"/>
        <end position="47"/>
    </location>
</feature>
<accession>A0A7K0CL60</accession>
<dbReference type="EMBL" id="WEGJ01000013">
    <property type="protein sequence ID" value="MQY13494.1"/>
    <property type="molecule type" value="Genomic_DNA"/>
</dbReference>
<protein>
    <recommendedName>
        <fullName evidence="5">Secreted protein</fullName>
    </recommendedName>
</protein>
<dbReference type="OrthoDB" id="1164099at2"/>
<reference evidence="3 4" key="1">
    <citation type="submission" date="2019-10" db="EMBL/GenBank/DDBJ databases">
        <title>Streptomyces smaragdinus sp. nov. and Streptomyces fabii sp. nov., isolated from the gut of fungus growing-termite Macrotermes natalensis.</title>
        <authorList>
            <person name="Schwitalla J."/>
            <person name="Benndorf R."/>
            <person name="Martin K."/>
            <person name="De Beer W."/>
            <person name="Kaster A.-K."/>
            <person name="Vollmers J."/>
            <person name="Poulsen M."/>
            <person name="Beemelmanns C."/>
        </authorList>
    </citation>
    <scope>NUCLEOTIDE SEQUENCE [LARGE SCALE GENOMIC DNA]</scope>
    <source>
        <strain evidence="3 4">RB5</strain>
    </source>
</reference>
<evidence type="ECO:0000256" key="2">
    <source>
        <dbReference type="SAM" id="SignalP"/>
    </source>
</evidence>